<dbReference type="InterPro" id="IPR050330">
    <property type="entry name" value="Bact_OuterMem_StrucFunc"/>
</dbReference>
<dbReference type="SUPFAM" id="SSF103088">
    <property type="entry name" value="OmpA-like"/>
    <property type="match status" value="1"/>
</dbReference>
<feature type="transmembrane region" description="Helical" evidence="8">
    <location>
        <begin position="21"/>
        <end position="39"/>
    </location>
</feature>
<name>A0A1I3ANS9_9LACT</name>
<dbReference type="Pfam" id="PF13677">
    <property type="entry name" value="MotB_plug"/>
    <property type="match status" value="1"/>
</dbReference>
<keyword evidence="3" id="KW-1003">Cell membrane</keyword>
<dbReference type="RefSeq" id="WP_092090710.1">
    <property type="nucleotide sequence ID" value="NZ_FOQE01000001.1"/>
</dbReference>
<dbReference type="PROSITE" id="PS51123">
    <property type="entry name" value="OMPA_2"/>
    <property type="match status" value="1"/>
</dbReference>
<keyword evidence="6 7" id="KW-0472">Membrane</keyword>
<dbReference type="PANTHER" id="PTHR30329">
    <property type="entry name" value="STATOR ELEMENT OF FLAGELLAR MOTOR COMPLEX"/>
    <property type="match status" value="1"/>
</dbReference>
<dbReference type="InterPro" id="IPR025713">
    <property type="entry name" value="MotB-like_N_dom"/>
</dbReference>
<dbReference type="EMBL" id="FOQE01000001">
    <property type="protein sequence ID" value="SFH51389.1"/>
    <property type="molecule type" value="Genomic_DNA"/>
</dbReference>
<evidence type="ECO:0000256" key="5">
    <source>
        <dbReference type="ARBA" id="ARBA00022989"/>
    </source>
</evidence>
<evidence type="ECO:0000256" key="4">
    <source>
        <dbReference type="ARBA" id="ARBA00022692"/>
    </source>
</evidence>
<organism evidence="10 11">
    <name type="scientific">Pisciglobus halotolerans</name>
    <dbReference type="NCBI Taxonomy" id="745365"/>
    <lineage>
        <taxon>Bacteria</taxon>
        <taxon>Bacillati</taxon>
        <taxon>Bacillota</taxon>
        <taxon>Bacilli</taxon>
        <taxon>Lactobacillales</taxon>
        <taxon>Carnobacteriaceae</taxon>
    </lineage>
</organism>
<dbReference type="Proteomes" id="UP000198668">
    <property type="component" value="Unassembled WGS sequence"/>
</dbReference>
<dbReference type="AlphaFoldDB" id="A0A1I3ANS9"/>
<dbReference type="PANTHER" id="PTHR30329:SF21">
    <property type="entry name" value="LIPOPROTEIN YIAD-RELATED"/>
    <property type="match status" value="1"/>
</dbReference>
<dbReference type="Gene3D" id="3.30.1330.60">
    <property type="entry name" value="OmpA-like domain"/>
    <property type="match status" value="1"/>
</dbReference>
<dbReference type="CDD" id="cd07185">
    <property type="entry name" value="OmpA_C-like"/>
    <property type="match status" value="1"/>
</dbReference>
<dbReference type="GO" id="GO:0005886">
    <property type="term" value="C:plasma membrane"/>
    <property type="evidence" value="ECO:0007669"/>
    <property type="project" value="UniProtKB-SubCell"/>
</dbReference>
<evidence type="ECO:0000313" key="10">
    <source>
        <dbReference type="EMBL" id="SFH51389.1"/>
    </source>
</evidence>
<sequence length="247" mass="27501">MSRRKRKKESSSGGGGGWITTFSDLMSLLLTFFILLFSMSTVSDEKFSQASQSINTAFANGSGILPEETSITSSDNKAAEEASEKKIPQELIEMYNTVVGYLKDKEMDATVTVEVDSEGLYMNIQESILFASGKADISATGEQTLDDLAGIIKKFDNQIIVEGYTDNVPNVHSKYETNWELSTARAVSVLRYLTEQQQIKPTRLSARGYGEYSPIAPNDTVQNKAKNRRVNIVMLYDSDEQQEEQKK</sequence>
<evidence type="ECO:0000256" key="8">
    <source>
        <dbReference type="SAM" id="Phobius"/>
    </source>
</evidence>
<feature type="domain" description="OmpA-like" evidence="9">
    <location>
        <begin position="117"/>
        <end position="238"/>
    </location>
</feature>
<keyword evidence="11" id="KW-1185">Reference proteome</keyword>
<comment type="subcellular location">
    <subcellularLocation>
        <location evidence="1">Cell membrane</location>
        <topology evidence="1">Single-pass membrane protein</topology>
    </subcellularLocation>
</comment>
<proteinExistence type="inferred from homology"/>
<comment type="similarity">
    <text evidence="2">Belongs to the MotB family.</text>
</comment>
<evidence type="ECO:0000259" key="9">
    <source>
        <dbReference type="PROSITE" id="PS51123"/>
    </source>
</evidence>
<evidence type="ECO:0000256" key="3">
    <source>
        <dbReference type="ARBA" id="ARBA00022475"/>
    </source>
</evidence>
<evidence type="ECO:0000313" key="11">
    <source>
        <dbReference type="Proteomes" id="UP000198668"/>
    </source>
</evidence>
<dbReference type="InterPro" id="IPR036737">
    <property type="entry name" value="OmpA-like_sf"/>
</dbReference>
<evidence type="ECO:0000256" key="7">
    <source>
        <dbReference type="PROSITE-ProRule" id="PRU00473"/>
    </source>
</evidence>
<protein>
    <submittedName>
        <fullName evidence="10">Chemotaxis protein MotB</fullName>
    </submittedName>
</protein>
<evidence type="ECO:0000256" key="6">
    <source>
        <dbReference type="ARBA" id="ARBA00023136"/>
    </source>
</evidence>
<gene>
    <name evidence="10" type="ORF">SAMN04489868_10156</name>
</gene>
<accession>A0A1I3ANS9</accession>
<dbReference type="InterPro" id="IPR006665">
    <property type="entry name" value="OmpA-like"/>
</dbReference>
<dbReference type="OrthoDB" id="9815217at2"/>
<keyword evidence="4 8" id="KW-0812">Transmembrane</keyword>
<reference evidence="10 11" key="1">
    <citation type="submission" date="2016-10" db="EMBL/GenBank/DDBJ databases">
        <authorList>
            <person name="de Groot N.N."/>
        </authorList>
    </citation>
    <scope>NUCLEOTIDE SEQUENCE [LARGE SCALE GENOMIC DNA]</scope>
    <source>
        <strain evidence="10 11">DSM 27630</strain>
    </source>
</reference>
<evidence type="ECO:0000256" key="2">
    <source>
        <dbReference type="ARBA" id="ARBA00008914"/>
    </source>
</evidence>
<keyword evidence="5 8" id="KW-1133">Transmembrane helix</keyword>
<evidence type="ECO:0000256" key="1">
    <source>
        <dbReference type="ARBA" id="ARBA00004162"/>
    </source>
</evidence>
<dbReference type="Pfam" id="PF00691">
    <property type="entry name" value="OmpA"/>
    <property type="match status" value="1"/>
</dbReference>